<dbReference type="Gene3D" id="3.30.1330.60">
    <property type="entry name" value="OmpA-like domain"/>
    <property type="match status" value="1"/>
</dbReference>
<dbReference type="PANTHER" id="PTHR30329:SF21">
    <property type="entry name" value="LIPOPROTEIN YIAD-RELATED"/>
    <property type="match status" value="1"/>
</dbReference>
<evidence type="ECO:0000313" key="6">
    <source>
        <dbReference type="EMBL" id="NDV11839.1"/>
    </source>
</evidence>
<accession>A0A6B2KPD4</accession>
<dbReference type="PROSITE" id="PS51123">
    <property type="entry name" value="OMPA_2"/>
    <property type="match status" value="1"/>
</dbReference>
<dbReference type="EMBL" id="JAAGAA010000002">
    <property type="protein sequence ID" value="NDV11839.1"/>
    <property type="molecule type" value="Genomic_DNA"/>
</dbReference>
<dbReference type="PANTHER" id="PTHR30329">
    <property type="entry name" value="STATOR ELEMENT OF FLAGELLAR MOTOR COMPLEX"/>
    <property type="match status" value="1"/>
</dbReference>
<comment type="caution">
    <text evidence="6">The sequence shown here is derived from an EMBL/GenBank/DDBJ whole genome shotgun (WGS) entry which is preliminary data.</text>
</comment>
<dbReference type="InterPro" id="IPR036737">
    <property type="entry name" value="OmpA-like_sf"/>
</dbReference>
<reference evidence="6 7" key="1">
    <citation type="submission" date="2020-02" db="EMBL/GenBank/DDBJ databases">
        <authorList>
            <person name="Yang Z."/>
        </authorList>
    </citation>
    <scope>NUCLEOTIDE SEQUENCE [LARGE SCALE GENOMIC DNA]</scope>
    <source>
        <strain evidence="6 7">HX-7-9</strain>
    </source>
</reference>
<sequence>MLNKKQVLIAAIVAGALAVTGCTTNPLTGQQEMNKTATYGLGAAAACGIAGALISGGKGARNAALACGAIGAGVGLYMDNQEKELRAKLANTQVQVERVGDQIKLVMPENITFALNSYAVSGAAQRALGDVARVLNQYPETTITVNGYTDSSGALAYNMKLSQQRAQAVANVLRADGVAGSRISTRGYGPESPVATNATADGRAKNRRVEILINPKPQQ</sequence>
<keyword evidence="3" id="KW-0998">Cell outer membrane</keyword>
<dbReference type="InterPro" id="IPR006665">
    <property type="entry name" value="OmpA-like"/>
</dbReference>
<evidence type="ECO:0000256" key="1">
    <source>
        <dbReference type="ARBA" id="ARBA00004442"/>
    </source>
</evidence>
<dbReference type="InterPro" id="IPR050330">
    <property type="entry name" value="Bact_OuterMem_StrucFunc"/>
</dbReference>
<evidence type="ECO:0000256" key="4">
    <source>
        <dbReference type="PROSITE-ProRule" id="PRU00473"/>
    </source>
</evidence>
<dbReference type="PRINTS" id="PR01021">
    <property type="entry name" value="OMPADOMAIN"/>
</dbReference>
<keyword evidence="7" id="KW-1185">Reference proteome</keyword>
<keyword evidence="2 4" id="KW-0472">Membrane</keyword>
<dbReference type="CDD" id="cd07185">
    <property type="entry name" value="OmpA_C-like"/>
    <property type="match status" value="1"/>
</dbReference>
<comment type="subcellular location">
    <subcellularLocation>
        <location evidence="1">Cell outer membrane</location>
    </subcellularLocation>
</comment>
<name>A0A6B2KPD4_9NEIS</name>
<feature type="domain" description="OmpA-like" evidence="5">
    <location>
        <begin position="100"/>
        <end position="217"/>
    </location>
</feature>
<evidence type="ECO:0000256" key="2">
    <source>
        <dbReference type="ARBA" id="ARBA00023136"/>
    </source>
</evidence>
<dbReference type="Pfam" id="PF00691">
    <property type="entry name" value="OmpA"/>
    <property type="match status" value="1"/>
</dbReference>
<dbReference type="Proteomes" id="UP000482578">
    <property type="component" value="Unassembled WGS sequence"/>
</dbReference>
<organism evidence="6 7">
    <name type="scientific">Crenobacter caeni</name>
    <dbReference type="NCBI Taxonomy" id="2705474"/>
    <lineage>
        <taxon>Bacteria</taxon>
        <taxon>Pseudomonadati</taxon>
        <taxon>Pseudomonadota</taxon>
        <taxon>Betaproteobacteria</taxon>
        <taxon>Neisseriales</taxon>
        <taxon>Neisseriaceae</taxon>
        <taxon>Crenobacter</taxon>
    </lineage>
</organism>
<dbReference type="PROSITE" id="PS51257">
    <property type="entry name" value="PROKAR_LIPOPROTEIN"/>
    <property type="match status" value="1"/>
</dbReference>
<gene>
    <name evidence="6" type="ORF">GZH52_03375</name>
</gene>
<dbReference type="RefSeq" id="WP_163315091.1">
    <property type="nucleotide sequence ID" value="NZ_JAAGAA010000002.1"/>
</dbReference>
<proteinExistence type="predicted"/>
<evidence type="ECO:0000256" key="3">
    <source>
        <dbReference type="ARBA" id="ARBA00023237"/>
    </source>
</evidence>
<dbReference type="InterPro" id="IPR006664">
    <property type="entry name" value="OMP_bac"/>
</dbReference>
<dbReference type="AlphaFoldDB" id="A0A6B2KPD4"/>
<evidence type="ECO:0000313" key="7">
    <source>
        <dbReference type="Proteomes" id="UP000482578"/>
    </source>
</evidence>
<protein>
    <submittedName>
        <fullName evidence="6">OmpA family protein</fullName>
    </submittedName>
</protein>
<dbReference type="SUPFAM" id="SSF103088">
    <property type="entry name" value="OmpA-like"/>
    <property type="match status" value="1"/>
</dbReference>
<evidence type="ECO:0000259" key="5">
    <source>
        <dbReference type="PROSITE" id="PS51123"/>
    </source>
</evidence>
<dbReference type="GO" id="GO:0009279">
    <property type="term" value="C:cell outer membrane"/>
    <property type="evidence" value="ECO:0007669"/>
    <property type="project" value="UniProtKB-SubCell"/>
</dbReference>